<dbReference type="Pfam" id="PF05899">
    <property type="entry name" value="Cupin_3"/>
    <property type="match status" value="1"/>
</dbReference>
<organism evidence="2">
    <name type="scientific">Methyloraptor flagellatus</name>
    <dbReference type="NCBI Taxonomy" id="3162530"/>
    <lineage>
        <taxon>Bacteria</taxon>
        <taxon>Pseudomonadati</taxon>
        <taxon>Pseudomonadota</taxon>
        <taxon>Alphaproteobacteria</taxon>
        <taxon>Hyphomicrobiales</taxon>
        <taxon>Ancalomicrobiaceae</taxon>
        <taxon>Methyloraptor</taxon>
    </lineage>
</organism>
<dbReference type="AlphaFoldDB" id="A0AAU7XEF5"/>
<evidence type="ECO:0000259" key="1">
    <source>
        <dbReference type="Pfam" id="PF05899"/>
    </source>
</evidence>
<dbReference type="Gene3D" id="2.60.120.10">
    <property type="entry name" value="Jelly Rolls"/>
    <property type="match status" value="1"/>
</dbReference>
<gene>
    <name evidence="2" type="ORF">ABS361_09565</name>
</gene>
<dbReference type="PANTHER" id="PTHR40943">
    <property type="entry name" value="CYTOPLASMIC PROTEIN-RELATED"/>
    <property type="match status" value="1"/>
</dbReference>
<feature type="domain" description="(S)-ureidoglycine aminohydrolase cupin" evidence="1">
    <location>
        <begin position="40"/>
        <end position="113"/>
    </location>
</feature>
<dbReference type="CDD" id="cd02227">
    <property type="entry name" value="cupin_TM1112-like"/>
    <property type="match status" value="1"/>
</dbReference>
<sequence length="117" mass="13077">MSLLIKLDTNPTFEPKHAKPTAERLIAGDPSFKTWAFDESRGEPVRTGIWEATPGETHSIKGEVFEFCYILEGVVELTEKGEAPRIFKAGDSFVMKPGYVGVWKTIETVRKIYVTVG</sequence>
<evidence type="ECO:0000313" key="2">
    <source>
        <dbReference type="EMBL" id="XBY46430.1"/>
    </source>
</evidence>
<dbReference type="InterPro" id="IPR008579">
    <property type="entry name" value="UGlyAH_Cupin_dom"/>
</dbReference>
<reference evidence="2" key="1">
    <citation type="submission" date="2024-06" db="EMBL/GenBank/DDBJ databases">
        <title>Methylostella associata gen. nov., sp. nov., a novel Ancalomicrobiaceae-affiliated facultatively methylotrophic bacteria that feed on methanotrophs of the genus Methylococcus.</title>
        <authorList>
            <person name="Saltykova V."/>
            <person name="Danilova O.V."/>
            <person name="Oshkin I.Y."/>
            <person name="Belova S.E."/>
            <person name="Pimenov N.V."/>
            <person name="Dedysh S.N."/>
        </authorList>
    </citation>
    <scope>NUCLEOTIDE SEQUENCE</scope>
    <source>
        <strain evidence="2">S20</strain>
    </source>
</reference>
<protein>
    <submittedName>
        <fullName evidence="2">Cupin domain-containing protein</fullName>
    </submittedName>
</protein>
<dbReference type="RefSeq" id="WP_407051525.1">
    <property type="nucleotide sequence ID" value="NZ_CP158568.1"/>
</dbReference>
<dbReference type="PANTHER" id="PTHR40943:SF2">
    <property type="entry name" value="(S)-UREIDOGLYCINE AMINOHYDROLASE CUPIN DOMAIN-CONTAINING PROTEIN"/>
    <property type="match status" value="1"/>
</dbReference>
<proteinExistence type="predicted"/>
<dbReference type="SUPFAM" id="SSF51182">
    <property type="entry name" value="RmlC-like cupins"/>
    <property type="match status" value="1"/>
</dbReference>
<name>A0AAU7XEF5_9HYPH</name>
<dbReference type="EMBL" id="CP158568">
    <property type="protein sequence ID" value="XBY46430.1"/>
    <property type="molecule type" value="Genomic_DNA"/>
</dbReference>
<dbReference type="InterPro" id="IPR011051">
    <property type="entry name" value="RmlC_Cupin_sf"/>
</dbReference>
<dbReference type="KEGG" id="mflg:ABS361_09565"/>
<dbReference type="InterPro" id="IPR014710">
    <property type="entry name" value="RmlC-like_jellyroll"/>
</dbReference>
<accession>A0AAU7XEF5</accession>